<evidence type="ECO:0000313" key="1">
    <source>
        <dbReference type="EMBL" id="MFD2802333.1"/>
    </source>
</evidence>
<comment type="caution">
    <text evidence="1">The sequence shown here is derived from an EMBL/GenBank/DDBJ whole genome shotgun (WGS) entry which is preliminary data.</text>
</comment>
<evidence type="ECO:0008006" key="3">
    <source>
        <dbReference type="Google" id="ProtNLM"/>
    </source>
</evidence>
<gene>
    <name evidence="1" type="ORF">ACFS2C_23365</name>
</gene>
<dbReference type="RefSeq" id="WP_377394610.1">
    <property type="nucleotide sequence ID" value="NZ_JBHSAN010000053.1"/>
</dbReference>
<reference evidence="2" key="1">
    <citation type="journal article" date="2019" name="Int. J. Syst. Evol. Microbiol.">
        <title>The Global Catalogue of Microorganisms (GCM) 10K type strain sequencing project: providing services to taxonomists for standard genome sequencing and annotation.</title>
        <authorList>
            <consortium name="The Broad Institute Genomics Platform"/>
            <consortium name="The Broad Institute Genome Sequencing Center for Infectious Disease"/>
            <person name="Wu L."/>
            <person name="Ma J."/>
        </authorList>
    </citation>
    <scope>NUCLEOTIDE SEQUENCE [LARGE SCALE GENOMIC DNA]</scope>
    <source>
        <strain evidence="2">IBRC-M 10906</strain>
    </source>
</reference>
<sequence length="47" mass="5652">MAAVVRLLLVVVVRSDNSMRWNDMLVITDARQRMERQERDEHTERQP</sequence>
<name>A0ABW5WE91_9PSEU</name>
<proteinExistence type="predicted"/>
<dbReference type="EMBL" id="JBHUOF010000047">
    <property type="protein sequence ID" value="MFD2802333.1"/>
    <property type="molecule type" value="Genomic_DNA"/>
</dbReference>
<accession>A0ABW5WE91</accession>
<protein>
    <recommendedName>
        <fullName evidence="3">Integrase</fullName>
    </recommendedName>
</protein>
<dbReference type="Proteomes" id="UP001597478">
    <property type="component" value="Unassembled WGS sequence"/>
</dbReference>
<evidence type="ECO:0000313" key="2">
    <source>
        <dbReference type="Proteomes" id="UP001597478"/>
    </source>
</evidence>
<organism evidence="1 2">
    <name type="scientific">Prauserella oleivorans</name>
    <dbReference type="NCBI Taxonomy" id="1478153"/>
    <lineage>
        <taxon>Bacteria</taxon>
        <taxon>Bacillati</taxon>
        <taxon>Actinomycetota</taxon>
        <taxon>Actinomycetes</taxon>
        <taxon>Pseudonocardiales</taxon>
        <taxon>Pseudonocardiaceae</taxon>
        <taxon>Prauserella</taxon>
    </lineage>
</organism>
<keyword evidence="2" id="KW-1185">Reference proteome</keyword>